<keyword evidence="2 4" id="KW-0489">Methyltransferase</keyword>
<keyword evidence="4" id="KW-0545">Nucleotide biosynthesis</keyword>
<accession>A0A343TL54</accession>
<evidence type="ECO:0000256" key="3">
    <source>
        <dbReference type="ARBA" id="ARBA00022679"/>
    </source>
</evidence>
<sequence>MQQYLDLVEDALATGTYKPNRTGVDTIASFSQHYTIDLSAGFPLLTTKKLDGFRWNSLIHEVLWYLSGEEHVRNLSEETGIWDAWADENGTLDTAYGRFWRRYPVPADSGQLPGESWPDDNNPWITVEAESVEGDDGGDDQGVRRTFDQIQYVLDGLREDPHSRRYVVNAWHPANAAVSTLPPCHYTFVLNVQGGKLHCQLMQRSGDIALGIPFNIAAYSLLANAIAQRTEFELGEFGHTIVDAHVYCGQGDRGEWYAENLPALQRRLADVDRAADYADVKVWVESEAPAEPPDEEGYDHVPGLLEQLTREPNARPEIDIANKPLDELTFEDVTLRGYDPEPGIEFAVAE</sequence>
<dbReference type="NCBIfam" id="TIGR03284">
    <property type="entry name" value="thym_sym"/>
    <property type="match status" value="1"/>
</dbReference>
<dbReference type="InterPro" id="IPR000398">
    <property type="entry name" value="Thymidylate_synthase"/>
</dbReference>
<dbReference type="Proteomes" id="UP000263012">
    <property type="component" value="Chromosome"/>
</dbReference>
<dbReference type="PRINTS" id="PR00108">
    <property type="entry name" value="THYMDSNTHASE"/>
</dbReference>
<dbReference type="EMBL" id="CP025066">
    <property type="protein sequence ID" value="AUX09826.1"/>
    <property type="molecule type" value="Genomic_DNA"/>
</dbReference>
<dbReference type="GO" id="GO:0004799">
    <property type="term" value="F:thymidylate synthase activity"/>
    <property type="evidence" value="ECO:0007669"/>
    <property type="project" value="UniProtKB-UniRule"/>
</dbReference>
<comment type="function">
    <text evidence="4">Catalyzes the reductive methylation of 2'-deoxyuridine-5'-monophosphate (dUMP) to 2'-deoxythymidine-5'-monophosphate (dTMP) while utilizing 5,10-methylenetetrahydrofolate (mTHF) as the methyl donor and reductant in the reaction, yielding dihydrofolate (DHF) as a by-product. This enzymatic reaction provides an intracellular de novo source of dTMP, an essential precursor for DNA biosynthesis.</text>
</comment>
<gene>
    <name evidence="4 6" type="primary">thyA</name>
    <name evidence="6" type="ORF">AArcSl_2201</name>
</gene>
<feature type="binding site" description="in other chain" evidence="4">
    <location>
        <position position="215"/>
    </location>
    <ligand>
        <name>dUMP</name>
        <dbReference type="ChEBI" id="CHEBI:246422"/>
        <note>ligand shared between dimeric partners</note>
    </ligand>
</feature>
<organism evidence="6 7">
    <name type="scientific">Halalkaliarchaeum desulfuricum</name>
    <dbReference type="NCBI Taxonomy" id="2055893"/>
    <lineage>
        <taxon>Archaea</taxon>
        <taxon>Methanobacteriati</taxon>
        <taxon>Methanobacteriota</taxon>
        <taxon>Stenosarchaea group</taxon>
        <taxon>Halobacteria</taxon>
        <taxon>Halobacteriales</taxon>
        <taxon>Haloferacaceae</taxon>
        <taxon>Halalkaliarchaeum</taxon>
    </lineage>
</organism>
<evidence type="ECO:0000256" key="1">
    <source>
        <dbReference type="ARBA" id="ARBA00011947"/>
    </source>
</evidence>
<reference evidence="7" key="1">
    <citation type="submission" date="2017-11" db="EMBL/GenBank/DDBJ databases">
        <title>Phenotypic and genomic properties of facultatively anaerobic sulfur-reducing natronoarchaea from hypersaline soda lakes.</title>
        <authorList>
            <person name="Sorokin D.Y."/>
            <person name="Kublanov I.V."/>
            <person name="Roman P."/>
            <person name="Sinninghe Damste J.S."/>
            <person name="Golyshin P.N."/>
            <person name="Rojo D."/>
            <person name="Ciordia S."/>
            <person name="Mena M.D.C."/>
            <person name="Ferrer M."/>
            <person name="Messina E."/>
            <person name="Smedile F."/>
            <person name="La Spada G."/>
            <person name="La Cono V."/>
            <person name="Yakimov M.M."/>
        </authorList>
    </citation>
    <scope>NUCLEOTIDE SEQUENCE [LARGE SCALE GENOMIC DNA]</scope>
    <source>
        <strain evidence="7">AArc-Sl</strain>
    </source>
</reference>
<name>A0A343TL54_9EURY</name>
<dbReference type="OrthoDB" id="50118at2157"/>
<dbReference type="PANTHER" id="PTHR11548:SF1">
    <property type="entry name" value="THYMIDYLATE SYNTHASE 1"/>
    <property type="match status" value="1"/>
</dbReference>
<dbReference type="AlphaFoldDB" id="A0A343TL54"/>
<feature type="active site" description="Nucleophile" evidence="4">
    <location>
        <position position="184"/>
    </location>
</feature>
<dbReference type="InterPro" id="IPR045097">
    <property type="entry name" value="Thymidate_synth/dCMP_Mease"/>
</dbReference>
<dbReference type="HAMAP" id="MF_00008">
    <property type="entry name" value="Thymidy_synth_bact"/>
    <property type="match status" value="1"/>
</dbReference>
<evidence type="ECO:0000313" key="6">
    <source>
        <dbReference type="EMBL" id="AUX09826.1"/>
    </source>
</evidence>
<evidence type="ECO:0000256" key="4">
    <source>
        <dbReference type="HAMAP-Rule" id="MF_00008"/>
    </source>
</evidence>
<dbReference type="GO" id="GO:0006231">
    <property type="term" value="P:dTMP biosynthetic process"/>
    <property type="evidence" value="ECO:0007669"/>
    <property type="project" value="UniProtKB-UniRule"/>
</dbReference>
<comment type="caution">
    <text evidence="4">Lacks conserved residue(s) required for the propagation of feature annotation.</text>
</comment>
<dbReference type="EC" id="2.1.1.45" evidence="1 4"/>
<dbReference type="UniPathway" id="UPA00575"/>
<feature type="binding site" evidence="4">
    <location>
        <position position="349"/>
    </location>
    <ligand>
        <name>(6R)-5,10-methylene-5,6,7,8-tetrahydrofolate</name>
        <dbReference type="ChEBI" id="CHEBI:15636"/>
    </ligand>
</feature>
<dbReference type="SUPFAM" id="SSF55831">
    <property type="entry name" value="Thymidylate synthase/dCMP hydroxymethylase"/>
    <property type="match status" value="2"/>
</dbReference>
<dbReference type="GO" id="GO:0006235">
    <property type="term" value="P:dTTP biosynthetic process"/>
    <property type="evidence" value="ECO:0007669"/>
    <property type="project" value="UniProtKB-UniRule"/>
</dbReference>
<dbReference type="GO" id="GO:0005829">
    <property type="term" value="C:cytosol"/>
    <property type="evidence" value="ECO:0007669"/>
    <property type="project" value="TreeGrafter"/>
</dbReference>
<feature type="binding site" description="in other chain" evidence="4">
    <location>
        <position position="21"/>
    </location>
    <ligand>
        <name>dUMP</name>
        <dbReference type="ChEBI" id="CHEBI:246422"/>
        <note>ligand shared between dimeric partners</note>
    </ligand>
</feature>
<dbReference type="InterPro" id="IPR036926">
    <property type="entry name" value="Thymidate_synth/dCMP_Mease_sf"/>
</dbReference>
<protein>
    <recommendedName>
        <fullName evidence="1 4">Thymidylate synthase</fullName>
        <shortName evidence="4">TS</shortName>
        <shortName evidence="4">TSase</shortName>
        <ecNumber evidence="1 4">2.1.1.45</ecNumber>
    </recommendedName>
</protein>
<evidence type="ECO:0000259" key="5">
    <source>
        <dbReference type="Pfam" id="PF00303"/>
    </source>
</evidence>
<comment type="similarity">
    <text evidence="4">Belongs to the thymidylate synthase family. Bacterial-type ThyA subfamily.</text>
</comment>
<dbReference type="InterPro" id="IPR023451">
    <property type="entry name" value="Thymidate_synth/dCMP_Mease_dom"/>
</dbReference>
<feature type="binding site" description="in other chain" evidence="4">
    <location>
        <begin position="204"/>
        <end position="207"/>
    </location>
    <ligand>
        <name>dUMP</name>
        <dbReference type="ChEBI" id="CHEBI:246422"/>
        <note>ligand shared between dimeric partners</note>
    </ligand>
</feature>
<dbReference type="RefSeq" id="WP_119821932.1">
    <property type="nucleotide sequence ID" value="NZ_CP025066.1"/>
</dbReference>
<comment type="subunit">
    <text evidence="4">Homodimer.</text>
</comment>
<feature type="binding site" evidence="4">
    <location>
        <position position="207"/>
    </location>
    <ligand>
        <name>(6R)-5,10-methylene-5,6,7,8-tetrahydrofolate</name>
        <dbReference type="ChEBI" id="CHEBI:15636"/>
    </ligand>
</feature>
<proteinExistence type="inferred from homology"/>
<dbReference type="PANTHER" id="PTHR11548">
    <property type="entry name" value="THYMIDYLATE SYNTHASE 1"/>
    <property type="match status" value="1"/>
</dbReference>
<feature type="binding site" evidence="4">
    <location>
        <begin position="164"/>
        <end position="165"/>
    </location>
    <ligand>
        <name>dUMP</name>
        <dbReference type="ChEBI" id="CHEBI:246422"/>
        <note>ligand shared between dimeric partners</note>
    </ligand>
</feature>
<keyword evidence="3 4" id="KW-0808">Transferase</keyword>
<keyword evidence="4" id="KW-0963">Cytoplasm</keyword>
<feature type="binding site" description="in other chain" evidence="4">
    <location>
        <begin position="245"/>
        <end position="247"/>
    </location>
    <ligand>
        <name>dUMP</name>
        <dbReference type="ChEBI" id="CHEBI:246422"/>
        <note>ligand shared between dimeric partners</note>
    </ligand>
</feature>
<feature type="domain" description="Thymidylate synthase/dCMP hydroxymethylase" evidence="5">
    <location>
        <begin position="2"/>
        <end position="349"/>
    </location>
</feature>
<keyword evidence="7" id="KW-1185">Reference proteome</keyword>
<dbReference type="Pfam" id="PF00303">
    <property type="entry name" value="Thymidylat_synt"/>
    <property type="match status" value="1"/>
</dbReference>
<dbReference type="KEGG" id="hdf:AArcSl_2201"/>
<comment type="subcellular location">
    <subcellularLocation>
        <location evidence="4">Cytoplasm</location>
    </subcellularLocation>
</comment>
<evidence type="ECO:0000313" key="7">
    <source>
        <dbReference type="Proteomes" id="UP000263012"/>
    </source>
</evidence>
<comment type="pathway">
    <text evidence="4">Pyrimidine metabolism; dTTP biosynthesis.</text>
</comment>
<dbReference type="CDD" id="cd00351">
    <property type="entry name" value="TS_Pyrimidine_HMase"/>
    <property type="match status" value="1"/>
</dbReference>
<dbReference type="Gene3D" id="3.30.572.10">
    <property type="entry name" value="Thymidylate synthase/dCMP hydroxymethylase domain"/>
    <property type="match status" value="2"/>
</dbReference>
<dbReference type="GO" id="GO:0032259">
    <property type="term" value="P:methylation"/>
    <property type="evidence" value="ECO:0007669"/>
    <property type="project" value="UniProtKB-KW"/>
</dbReference>
<comment type="catalytic activity">
    <reaction evidence="4">
        <text>dUMP + (6R)-5,10-methylene-5,6,7,8-tetrahydrofolate = 7,8-dihydrofolate + dTMP</text>
        <dbReference type="Rhea" id="RHEA:12104"/>
        <dbReference type="ChEBI" id="CHEBI:15636"/>
        <dbReference type="ChEBI" id="CHEBI:57451"/>
        <dbReference type="ChEBI" id="CHEBI:63528"/>
        <dbReference type="ChEBI" id="CHEBI:246422"/>
        <dbReference type="EC" id="2.1.1.45"/>
    </reaction>
</comment>
<evidence type="ECO:0000256" key="2">
    <source>
        <dbReference type="ARBA" id="ARBA00022603"/>
    </source>
</evidence>
<dbReference type="GeneID" id="37878553"/>